<keyword evidence="1 3" id="KW-0597">Phosphoprotein</keyword>
<dbReference type="InterPro" id="IPR058245">
    <property type="entry name" value="NreC/VraR/RcsB-like_REC"/>
</dbReference>
<dbReference type="CDD" id="cd06170">
    <property type="entry name" value="LuxR_C_like"/>
    <property type="match status" value="1"/>
</dbReference>
<organism evidence="6 7">
    <name type="scientific">Terriglobus roseus</name>
    <dbReference type="NCBI Taxonomy" id="392734"/>
    <lineage>
        <taxon>Bacteria</taxon>
        <taxon>Pseudomonadati</taxon>
        <taxon>Acidobacteriota</taxon>
        <taxon>Terriglobia</taxon>
        <taxon>Terriglobales</taxon>
        <taxon>Acidobacteriaceae</taxon>
        <taxon>Terriglobus</taxon>
    </lineage>
</organism>
<dbReference type="InterPro" id="IPR000792">
    <property type="entry name" value="Tscrpt_reg_LuxR_C"/>
</dbReference>
<dbReference type="PROSITE" id="PS00622">
    <property type="entry name" value="HTH_LUXR_1"/>
    <property type="match status" value="1"/>
</dbReference>
<dbReference type="Gene3D" id="3.40.50.2300">
    <property type="match status" value="1"/>
</dbReference>
<dbReference type="Pfam" id="PF00196">
    <property type="entry name" value="GerE"/>
    <property type="match status" value="1"/>
</dbReference>
<protein>
    <submittedName>
        <fullName evidence="6">Two component transcriptional regulator, LuxR family</fullName>
    </submittedName>
</protein>
<dbReference type="RefSeq" id="WP_074655684.1">
    <property type="nucleotide sequence ID" value="NZ_FNSD01000001.1"/>
</dbReference>
<dbReference type="SMART" id="SM00421">
    <property type="entry name" value="HTH_LUXR"/>
    <property type="match status" value="1"/>
</dbReference>
<dbReference type="SUPFAM" id="SSF46894">
    <property type="entry name" value="C-terminal effector domain of the bipartite response regulators"/>
    <property type="match status" value="1"/>
</dbReference>
<dbReference type="GO" id="GO:0003677">
    <property type="term" value="F:DNA binding"/>
    <property type="evidence" value="ECO:0007669"/>
    <property type="project" value="UniProtKB-KW"/>
</dbReference>
<feature type="domain" description="Response regulatory" evidence="5">
    <location>
        <begin position="6"/>
        <end position="122"/>
    </location>
</feature>
<dbReference type="EMBL" id="FNSD01000001">
    <property type="protein sequence ID" value="SEB39060.1"/>
    <property type="molecule type" value="Genomic_DNA"/>
</dbReference>
<dbReference type="GO" id="GO:0006355">
    <property type="term" value="P:regulation of DNA-templated transcription"/>
    <property type="evidence" value="ECO:0007669"/>
    <property type="project" value="InterPro"/>
</dbReference>
<dbReference type="SUPFAM" id="SSF52172">
    <property type="entry name" value="CheY-like"/>
    <property type="match status" value="1"/>
</dbReference>
<evidence type="ECO:0000256" key="2">
    <source>
        <dbReference type="ARBA" id="ARBA00023125"/>
    </source>
</evidence>
<evidence type="ECO:0000313" key="6">
    <source>
        <dbReference type="EMBL" id="SEB39060.1"/>
    </source>
</evidence>
<evidence type="ECO:0000259" key="5">
    <source>
        <dbReference type="PROSITE" id="PS50110"/>
    </source>
</evidence>
<evidence type="ECO:0000256" key="3">
    <source>
        <dbReference type="PROSITE-ProRule" id="PRU00169"/>
    </source>
</evidence>
<dbReference type="GO" id="GO:0000160">
    <property type="term" value="P:phosphorelay signal transduction system"/>
    <property type="evidence" value="ECO:0007669"/>
    <property type="project" value="InterPro"/>
</dbReference>
<keyword evidence="2" id="KW-0238">DNA-binding</keyword>
<dbReference type="OrthoDB" id="9779069at2"/>
<dbReference type="PROSITE" id="PS50110">
    <property type="entry name" value="RESPONSE_REGULATORY"/>
    <property type="match status" value="1"/>
</dbReference>
<dbReference type="InterPro" id="IPR001789">
    <property type="entry name" value="Sig_transdc_resp-reg_receiver"/>
</dbReference>
<dbReference type="PANTHER" id="PTHR43214:SF43">
    <property type="entry name" value="TWO-COMPONENT RESPONSE REGULATOR"/>
    <property type="match status" value="1"/>
</dbReference>
<dbReference type="Pfam" id="PF00072">
    <property type="entry name" value="Response_reg"/>
    <property type="match status" value="1"/>
</dbReference>
<dbReference type="InterPro" id="IPR016032">
    <property type="entry name" value="Sig_transdc_resp-reg_C-effctor"/>
</dbReference>
<feature type="modified residue" description="4-aspartylphosphate" evidence="3">
    <location>
        <position position="57"/>
    </location>
</feature>
<evidence type="ECO:0000313" key="7">
    <source>
        <dbReference type="Proteomes" id="UP000182409"/>
    </source>
</evidence>
<evidence type="ECO:0000256" key="1">
    <source>
        <dbReference type="ARBA" id="ARBA00022553"/>
    </source>
</evidence>
<dbReference type="PRINTS" id="PR00038">
    <property type="entry name" value="HTHLUXR"/>
</dbReference>
<dbReference type="PROSITE" id="PS50043">
    <property type="entry name" value="HTH_LUXR_2"/>
    <property type="match status" value="1"/>
</dbReference>
<accession>A0A1H4IY99</accession>
<dbReference type="PANTHER" id="PTHR43214">
    <property type="entry name" value="TWO-COMPONENT RESPONSE REGULATOR"/>
    <property type="match status" value="1"/>
</dbReference>
<proteinExistence type="predicted"/>
<gene>
    <name evidence="6" type="ORF">SAMN05443244_0205</name>
</gene>
<dbReference type="SMART" id="SM00448">
    <property type="entry name" value="REC"/>
    <property type="match status" value="1"/>
</dbReference>
<dbReference type="CDD" id="cd17535">
    <property type="entry name" value="REC_NarL-like"/>
    <property type="match status" value="1"/>
</dbReference>
<reference evidence="6 7" key="1">
    <citation type="submission" date="2016-10" db="EMBL/GenBank/DDBJ databases">
        <authorList>
            <person name="de Groot N.N."/>
        </authorList>
    </citation>
    <scope>NUCLEOTIDE SEQUENCE [LARGE SCALE GENOMIC DNA]</scope>
    <source>
        <strain evidence="6 7">AB35.6</strain>
    </source>
</reference>
<dbReference type="InterPro" id="IPR039420">
    <property type="entry name" value="WalR-like"/>
</dbReference>
<dbReference type="AlphaFoldDB" id="A0A1H4IY99"/>
<name>A0A1H4IY99_9BACT</name>
<sequence>MTKLTRILLVEDHFLARMALNSVLSMQPGLQIVGQAVDGEQGVAMYRELLPDIVLLDLRLPRMSGFEVLTTIRKEFPQARCIVLSSYQGSEDIYRALRGGALGYLTKDASGDEVLNAIEAVGRDLRYIPSAVLNRLAERIPATDLTPREAEVLTCITRGRSNREIAEELHIAEKTVRIHVSAVLDKVGARDRTQATIFALQRGLVHLDGA</sequence>
<dbReference type="InterPro" id="IPR011006">
    <property type="entry name" value="CheY-like_superfamily"/>
</dbReference>
<feature type="domain" description="HTH luxR-type" evidence="4">
    <location>
        <begin position="138"/>
        <end position="203"/>
    </location>
</feature>
<dbReference type="Proteomes" id="UP000182409">
    <property type="component" value="Unassembled WGS sequence"/>
</dbReference>
<evidence type="ECO:0000259" key="4">
    <source>
        <dbReference type="PROSITE" id="PS50043"/>
    </source>
</evidence>